<protein>
    <recommendedName>
        <fullName evidence="4 10">Cytochrome c oxidase assembly protein CtaG</fullName>
    </recommendedName>
</protein>
<evidence type="ECO:0000313" key="13">
    <source>
        <dbReference type="Proteomes" id="UP000637906"/>
    </source>
</evidence>
<keyword evidence="9 10" id="KW-0472">Membrane</keyword>
<feature type="signal peptide" evidence="11">
    <location>
        <begin position="1"/>
        <end position="26"/>
    </location>
</feature>
<dbReference type="Gene3D" id="2.60.370.10">
    <property type="entry name" value="Ctag/Cox11"/>
    <property type="match status" value="1"/>
</dbReference>
<evidence type="ECO:0000256" key="2">
    <source>
        <dbReference type="ARBA" id="ARBA00004382"/>
    </source>
</evidence>
<dbReference type="InterPro" id="IPR007533">
    <property type="entry name" value="Cyt_c_oxidase_assmbl_CtaG"/>
</dbReference>
<evidence type="ECO:0000256" key="4">
    <source>
        <dbReference type="ARBA" id="ARBA00015384"/>
    </source>
</evidence>
<dbReference type="GO" id="GO:0008535">
    <property type="term" value="P:respiratory chain complex IV assembly"/>
    <property type="evidence" value="ECO:0007669"/>
    <property type="project" value="UniProtKB-UniRule"/>
</dbReference>
<dbReference type="HAMAP" id="MF_00155">
    <property type="entry name" value="CtaG"/>
    <property type="match status" value="1"/>
</dbReference>
<accession>A0A8J3HUS3</accession>
<dbReference type="SUPFAM" id="SSF110111">
    <property type="entry name" value="Ctag/Cox11"/>
    <property type="match status" value="1"/>
</dbReference>
<comment type="function">
    <text evidence="1 10">Exerts its effect at some terminal stage of cytochrome c oxidase synthesis, probably by being involved in the insertion of the copper B into subunit I.</text>
</comment>
<keyword evidence="13" id="KW-1185">Reference proteome</keyword>
<evidence type="ECO:0000256" key="10">
    <source>
        <dbReference type="HAMAP-Rule" id="MF_00155"/>
    </source>
</evidence>
<dbReference type="PANTHER" id="PTHR21320:SF3">
    <property type="entry name" value="CYTOCHROME C OXIDASE ASSEMBLY PROTEIN COX11, MITOCHONDRIAL-RELATED"/>
    <property type="match status" value="1"/>
</dbReference>
<comment type="caution">
    <text evidence="12">The sequence shown here is derived from an EMBL/GenBank/DDBJ whole genome shotgun (WGS) entry which is preliminary data.</text>
</comment>
<dbReference type="EMBL" id="BNGU01000007">
    <property type="protein sequence ID" value="GHM59290.1"/>
    <property type="molecule type" value="Genomic_DNA"/>
</dbReference>
<dbReference type="PANTHER" id="PTHR21320">
    <property type="entry name" value="CYTOCHROME C OXIDASE ASSEMBLY PROTEIN COX11-RELATED"/>
    <property type="match status" value="1"/>
</dbReference>
<keyword evidence="11" id="KW-0732">Signal</keyword>
<evidence type="ECO:0000256" key="5">
    <source>
        <dbReference type="ARBA" id="ARBA00022692"/>
    </source>
</evidence>
<comment type="subcellular location">
    <subcellularLocation>
        <location evidence="2 10">Cell inner membrane</location>
        <topology evidence="2 10">Single-pass type II membrane protein</topology>
        <orientation evidence="2 10">Periplasmic side</orientation>
    </subcellularLocation>
</comment>
<keyword evidence="8 10" id="KW-0186">Copper</keyword>
<evidence type="ECO:0000256" key="11">
    <source>
        <dbReference type="SAM" id="SignalP"/>
    </source>
</evidence>
<evidence type="ECO:0000256" key="7">
    <source>
        <dbReference type="ARBA" id="ARBA00022989"/>
    </source>
</evidence>
<dbReference type="NCBIfam" id="NF003465">
    <property type="entry name" value="PRK05089.1"/>
    <property type="match status" value="1"/>
</dbReference>
<name>A0A8J3HUS3_9RICK</name>
<proteinExistence type="inferred from homology"/>
<evidence type="ECO:0000313" key="12">
    <source>
        <dbReference type="EMBL" id="GHM59290.1"/>
    </source>
</evidence>
<evidence type="ECO:0000256" key="6">
    <source>
        <dbReference type="ARBA" id="ARBA00022968"/>
    </source>
</evidence>
<reference evidence="12 13" key="1">
    <citation type="journal article" date="2021" name="Microb. Ecol.">
        <title>Candidatus Mesenet longicola: Novel Endosymbionts of Brontispa longissima that Induce Cytoplasmic Incompatibility.</title>
        <authorList>
            <person name="Takano S."/>
            <person name="Gotoh Y."/>
            <person name="Hayashi T."/>
        </authorList>
    </citation>
    <scope>NUCLEOTIDE SEQUENCE [LARGE SCALE GENOMIC DNA]</scope>
    <source>
        <strain evidence="12">L5</strain>
    </source>
</reference>
<dbReference type="InterPro" id="IPR023471">
    <property type="entry name" value="CtaG/Cox11_dom_sf"/>
</dbReference>
<keyword evidence="10" id="KW-0997">Cell inner membrane</keyword>
<comment type="similarity">
    <text evidence="3 10">Belongs to the COX11/CtaG family.</text>
</comment>
<evidence type="ECO:0000256" key="8">
    <source>
        <dbReference type="ARBA" id="ARBA00023008"/>
    </source>
</evidence>
<feature type="chain" id="PRO_5035294324" description="Cytochrome c oxidase assembly protein CtaG" evidence="11">
    <location>
        <begin position="27"/>
        <end position="177"/>
    </location>
</feature>
<dbReference type="PIRSF" id="PIRSF005413">
    <property type="entry name" value="COX11"/>
    <property type="match status" value="1"/>
</dbReference>
<dbReference type="AlphaFoldDB" id="A0A8J3HUS3"/>
<dbReference type="GO" id="GO:0005886">
    <property type="term" value="C:plasma membrane"/>
    <property type="evidence" value="ECO:0007669"/>
    <property type="project" value="UniProtKB-SubCell"/>
</dbReference>
<evidence type="ECO:0000256" key="1">
    <source>
        <dbReference type="ARBA" id="ARBA00004007"/>
    </source>
</evidence>
<feature type="topological domain" description="Periplasmic" evidence="10">
    <location>
        <begin position="28"/>
        <end position="177"/>
    </location>
</feature>
<keyword evidence="7 10" id="KW-1133">Transmembrane helix</keyword>
<evidence type="ECO:0000256" key="9">
    <source>
        <dbReference type="ARBA" id="ARBA00023136"/>
    </source>
</evidence>
<dbReference type="FunFam" id="2.60.370.10:FF:000001">
    <property type="entry name" value="COX11 cytochrome c oxidase assembly homolog"/>
    <property type="match status" value="1"/>
</dbReference>
<dbReference type="Pfam" id="PF04442">
    <property type="entry name" value="CtaG_Cox11"/>
    <property type="match status" value="1"/>
</dbReference>
<keyword evidence="10" id="KW-1003">Cell membrane</keyword>
<feature type="topological domain" description="Cytoplasmic" evidence="10">
    <location>
        <begin position="1"/>
        <end position="8"/>
    </location>
</feature>
<keyword evidence="6 10" id="KW-0735">Signal-anchor</keyword>
<sequence length="177" mass="20181">MNLKRKSHTVLSLLFLVLSMLSLAYASVPLYKVFCKVTGYGGTTKKVKSLELTKDIKSKKIKVYFNADVMPGLPWVFKPELGYTDIKTGEQKLMFYYIENLSDSAMNAMAVYNVTPYKAGKYFNKIACFCFNEQVLPPKKKVVMPVSFFIDPEIAVDPETSDVEEITLSYTFFELKK</sequence>
<gene>
    <name evidence="10 12" type="primary">ctaG</name>
    <name evidence="12" type="ORF">sL5_02830</name>
</gene>
<dbReference type="Proteomes" id="UP000637906">
    <property type="component" value="Unassembled WGS sequence"/>
</dbReference>
<keyword evidence="5 10" id="KW-0812">Transmembrane</keyword>
<organism evidence="12 13">
    <name type="scientific">Candidatus Mesenet longicola</name>
    <dbReference type="NCBI Taxonomy" id="1892558"/>
    <lineage>
        <taxon>Bacteria</taxon>
        <taxon>Pseudomonadati</taxon>
        <taxon>Pseudomonadota</taxon>
        <taxon>Alphaproteobacteria</taxon>
        <taxon>Rickettsiales</taxon>
        <taxon>Anaplasmataceae</taxon>
        <taxon>Candidatus Mesenet</taxon>
    </lineage>
</organism>
<dbReference type="GO" id="GO:0005507">
    <property type="term" value="F:copper ion binding"/>
    <property type="evidence" value="ECO:0007669"/>
    <property type="project" value="InterPro"/>
</dbReference>
<evidence type="ECO:0000256" key="3">
    <source>
        <dbReference type="ARBA" id="ARBA00009620"/>
    </source>
</evidence>